<dbReference type="InterPro" id="IPR027414">
    <property type="entry name" value="GH95_N_dom"/>
</dbReference>
<dbReference type="EMBL" id="JAKEIP010000084">
    <property type="protein sequence ID" value="MCF1596014.1"/>
    <property type="molecule type" value="Genomic_DNA"/>
</dbReference>
<accession>A0A9X1Q0S9</accession>
<keyword evidence="2" id="KW-0378">Hydrolase</keyword>
<dbReference type="PANTHER" id="PTHR31084:SF0">
    <property type="entry name" value="ALPHA-L-FUCOSIDASE 2"/>
    <property type="match status" value="1"/>
</dbReference>
<reference evidence="2" key="1">
    <citation type="submission" date="2022-01" db="EMBL/GenBank/DDBJ databases">
        <title>Draft Genome Sequences of Seven Type Strains of the Genus Streptomyces.</title>
        <authorList>
            <person name="Aziz S."/>
            <person name="Coretto E."/>
            <person name="Chronakova A."/>
            <person name="Sproer C."/>
            <person name="Huber K."/>
            <person name="Nouioui I."/>
            <person name="Gross H."/>
        </authorList>
    </citation>
    <scope>NUCLEOTIDE SEQUENCE</scope>
    <source>
        <strain evidence="2">DSM 103493</strain>
    </source>
</reference>
<protein>
    <submittedName>
        <fullName evidence="2">Glycoside hydrolase family 95 protein</fullName>
    </submittedName>
</protein>
<dbReference type="Proteomes" id="UP001139384">
    <property type="component" value="Unassembled WGS sequence"/>
</dbReference>
<dbReference type="Gene3D" id="2.70.98.50">
    <property type="entry name" value="putative glycoside hydrolase family protein from bacillus halodurans"/>
    <property type="match status" value="1"/>
</dbReference>
<dbReference type="Pfam" id="PF14498">
    <property type="entry name" value="Glyco_hyd_65N_2"/>
    <property type="match status" value="1"/>
</dbReference>
<feature type="domain" description="Glycosyl hydrolase family 95 N-terminal" evidence="1">
    <location>
        <begin position="10"/>
        <end position="162"/>
    </location>
</feature>
<dbReference type="RefSeq" id="WP_234764328.1">
    <property type="nucleotide sequence ID" value="NZ_JAKEIP010000084.1"/>
</dbReference>
<evidence type="ECO:0000259" key="1">
    <source>
        <dbReference type="Pfam" id="PF14498"/>
    </source>
</evidence>
<gene>
    <name evidence="2" type="ORF">L0P92_20935</name>
</gene>
<feature type="non-terminal residue" evidence="2">
    <location>
        <position position="165"/>
    </location>
</feature>
<comment type="caution">
    <text evidence="2">The sequence shown here is derived from an EMBL/GenBank/DDBJ whole genome shotgun (WGS) entry which is preliminary data.</text>
</comment>
<evidence type="ECO:0000313" key="3">
    <source>
        <dbReference type="Proteomes" id="UP001139384"/>
    </source>
</evidence>
<sequence>MIPTPAHGTWEPHPAARWEDAFLSGNGHHGTLAFGDPNDDRVIVTHHTLVRPNGSDTRPPKLAADLPALQDRLLAGDHTAAEGFTDGRPLQWVRPFHPAFQLRLRRPAEEGHGYRRSVDFATGVVRAQCADWTSEVFVSRADDVIVQRVTTPGPTLDVSLDHALP</sequence>
<dbReference type="PANTHER" id="PTHR31084">
    <property type="entry name" value="ALPHA-L-FUCOSIDASE 2"/>
    <property type="match status" value="1"/>
</dbReference>
<proteinExistence type="predicted"/>
<dbReference type="GO" id="GO:0004560">
    <property type="term" value="F:alpha-L-fucosidase activity"/>
    <property type="evidence" value="ECO:0007669"/>
    <property type="project" value="TreeGrafter"/>
</dbReference>
<name>A0A9X1Q0S9_STRM4</name>
<organism evidence="2 3">
    <name type="scientific">Streptomyces muensis</name>
    <dbReference type="NCBI Taxonomy" id="1077944"/>
    <lineage>
        <taxon>Bacteria</taxon>
        <taxon>Bacillati</taxon>
        <taxon>Actinomycetota</taxon>
        <taxon>Actinomycetes</taxon>
        <taxon>Kitasatosporales</taxon>
        <taxon>Streptomycetaceae</taxon>
        <taxon>Streptomyces</taxon>
    </lineage>
</organism>
<dbReference type="AlphaFoldDB" id="A0A9X1Q0S9"/>
<keyword evidence="3" id="KW-1185">Reference proteome</keyword>
<evidence type="ECO:0000313" key="2">
    <source>
        <dbReference type="EMBL" id="MCF1596014.1"/>
    </source>
</evidence>